<sequence length="217" mass="24878">MDLFSDAINWKEELNPILKKYKFKKHPLNYNNLYELVIMVVLSAQDSDENINKIAPNFFLKFPKMENLVQSNLNEIIPHIHSVKYYENKAEWILNIAKTIKNEENIPLTMKSLTAIKGIGRKSANVIMKEANIALEGIMTDLHVIMVAPRIGIINPIQDGLKAEKQLMAVLPKEIWNEIGMAISFLGREICRPKPKCTKCPINSCCKYPKNPFQNKI</sequence>
<proteinExistence type="predicted"/>
<evidence type="ECO:0000256" key="2">
    <source>
        <dbReference type="ARBA" id="ARBA00022723"/>
    </source>
</evidence>
<keyword evidence="9" id="KW-0255">Endonuclease</keyword>
<accession>A0ABQ1HU45</accession>
<dbReference type="PIRSF" id="PIRSF001435">
    <property type="entry name" value="Nth"/>
    <property type="match status" value="1"/>
</dbReference>
<evidence type="ECO:0000259" key="8">
    <source>
        <dbReference type="SMART" id="SM00478"/>
    </source>
</evidence>
<keyword evidence="10" id="KW-1185">Reference proteome</keyword>
<keyword evidence="5" id="KW-0408">Iron</keyword>
<evidence type="ECO:0000256" key="6">
    <source>
        <dbReference type="ARBA" id="ARBA00023014"/>
    </source>
</evidence>
<keyword evidence="2" id="KW-0479">Metal-binding</keyword>
<dbReference type="PANTHER" id="PTHR10359">
    <property type="entry name" value="A/G-SPECIFIC ADENINE GLYCOSYLASE/ENDONUCLEASE III"/>
    <property type="match status" value="1"/>
</dbReference>
<evidence type="ECO:0000256" key="7">
    <source>
        <dbReference type="ARBA" id="ARBA00023295"/>
    </source>
</evidence>
<gene>
    <name evidence="9" type="primary">nth</name>
    <name evidence="9" type="ORF">GCM10008015_31450</name>
</gene>
<feature type="domain" description="HhH-GPD" evidence="8">
    <location>
        <begin position="42"/>
        <end position="189"/>
    </location>
</feature>
<protein>
    <submittedName>
        <fullName evidence="9">Endonuclease III</fullName>
    </submittedName>
</protein>
<dbReference type="RefSeq" id="WP_188495768.1">
    <property type="nucleotide sequence ID" value="NZ_BMGA01000012.1"/>
</dbReference>
<dbReference type="SUPFAM" id="SSF48150">
    <property type="entry name" value="DNA-glycosylase"/>
    <property type="match status" value="1"/>
</dbReference>
<comment type="caution">
    <text evidence="9">The sequence shown here is derived from an EMBL/GenBank/DDBJ whole genome shotgun (WGS) entry which is preliminary data.</text>
</comment>
<keyword evidence="1" id="KW-0004">4Fe-4S</keyword>
<dbReference type="InterPro" id="IPR003265">
    <property type="entry name" value="HhH-GPD_domain"/>
</dbReference>
<evidence type="ECO:0000256" key="3">
    <source>
        <dbReference type="ARBA" id="ARBA00022763"/>
    </source>
</evidence>
<dbReference type="Proteomes" id="UP000658793">
    <property type="component" value="Unassembled WGS sequence"/>
</dbReference>
<dbReference type="SMART" id="SM00478">
    <property type="entry name" value="ENDO3c"/>
    <property type="match status" value="1"/>
</dbReference>
<dbReference type="PANTHER" id="PTHR10359:SF18">
    <property type="entry name" value="ENDONUCLEASE III"/>
    <property type="match status" value="1"/>
</dbReference>
<reference evidence="10" key="1">
    <citation type="journal article" date="2019" name="Int. J. Syst. Evol. Microbiol.">
        <title>The Global Catalogue of Microorganisms (GCM) 10K type strain sequencing project: providing services to taxonomists for standard genome sequencing and annotation.</title>
        <authorList>
            <consortium name="The Broad Institute Genomics Platform"/>
            <consortium name="The Broad Institute Genome Sequencing Center for Infectious Disease"/>
            <person name="Wu L."/>
            <person name="Ma J."/>
        </authorList>
    </citation>
    <scope>NUCLEOTIDE SEQUENCE [LARGE SCALE GENOMIC DNA]</scope>
    <source>
        <strain evidence="10">CGMCC 1.12811</strain>
    </source>
</reference>
<keyword evidence="7" id="KW-0326">Glycosidase</keyword>
<dbReference type="CDD" id="cd00056">
    <property type="entry name" value="ENDO3c"/>
    <property type="match status" value="1"/>
</dbReference>
<dbReference type="GO" id="GO:0004519">
    <property type="term" value="F:endonuclease activity"/>
    <property type="evidence" value="ECO:0007669"/>
    <property type="project" value="UniProtKB-KW"/>
</dbReference>
<dbReference type="InterPro" id="IPR011257">
    <property type="entry name" value="DNA_glycosylase"/>
</dbReference>
<dbReference type="InterPro" id="IPR023170">
    <property type="entry name" value="HhH_base_excis_C"/>
</dbReference>
<dbReference type="Pfam" id="PF00730">
    <property type="entry name" value="HhH-GPD"/>
    <property type="match status" value="1"/>
</dbReference>
<keyword evidence="6" id="KW-0411">Iron-sulfur</keyword>
<organism evidence="9 10">
    <name type="scientific">Flavobacterium palustre</name>
    <dbReference type="NCBI Taxonomy" id="1476463"/>
    <lineage>
        <taxon>Bacteria</taxon>
        <taxon>Pseudomonadati</taxon>
        <taxon>Bacteroidota</taxon>
        <taxon>Flavobacteriia</taxon>
        <taxon>Flavobacteriales</taxon>
        <taxon>Flavobacteriaceae</taxon>
        <taxon>Flavobacterium</taxon>
    </lineage>
</organism>
<dbReference type="EMBL" id="BMGA01000012">
    <property type="protein sequence ID" value="GGA88577.1"/>
    <property type="molecule type" value="Genomic_DNA"/>
</dbReference>
<evidence type="ECO:0000313" key="10">
    <source>
        <dbReference type="Proteomes" id="UP000658793"/>
    </source>
</evidence>
<evidence type="ECO:0000256" key="5">
    <source>
        <dbReference type="ARBA" id="ARBA00023004"/>
    </source>
</evidence>
<evidence type="ECO:0000256" key="4">
    <source>
        <dbReference type="ARBA" id="ARBA00022801"/>
    </source>
</evidence>
<keyword evidence="3" id="KW-0227">DNA damage</keyword>
<keyword evidence="9" id="KW-0540">Nuclease</keyword>
<dbReference type="Gene3D" id="1.10.1670.10">
    <property type="entry name" value="Helix-hairpin-Helix base-excision DNA repair enzymes (C-terminal)"/>
    <property type="match status" value="1"/>
</dbReference>
<evidence type="ECO:0000313" key="9">
    <source>
        <dbReference type="EMBL" id="GGA88577.1"/>
    </source>
</evidence>
<evidence type="ECO:0000256" key="1">
    <source>
        <dbReference type="ARBA" id="ARBA00022485"/>
    </source>
</evidence>
<name>A0ABQ1HU45_9FLAO</name>
<keyword evidence="4" id="KW-0378">Hydrolase</keyword>
<dbReference type="Gene3D" id="1.10.340.30">
    <property type="entry name" value="Hypothetical protein, domain 2"/>
    <property type="match status" value="1"/>
</dbReference>